<dbReference type="PANTHER" id="PTHR43105">
    <property type="entry name" value="RESPIRATORY NITRATE REDUCTASE"/>
    <property type="match status" value="1"/>
</dbReference>
<dbReference type="GO" id="GO:0003954">
    <property type="term" value="F:NADH dehydrogenase activity"/>
    <property type="evidence" value="ECO:0007669"/>
    <property type="project" value="TreeGrafter"/>
</dbReference>
<dbReference type="InterPro" id="IPR006657">
    <property type="entry name" value="MoPterin_dinucl-bd_dom"/>
</dbReference>
<keyword evidence="1" id="KW-0479">Metal-binding</keyword>
<dbReference type="Gene3D" id="3.40.228.10">
    <property type="entry name" value="Dimethylsulfoxide Reductase, domain 2"/>
    <property type="match status" value="1"/>
</dbReference>
<dbReference type="SUPFAM" id="SSF53706">
    <property type="entry name" value="Formate dehydrogenase/DMSO reductase, domains 1-3"/>
    <property type="match status" value="1"/>
</dbReference>
<organism evidence="7 8">
    <name type="scientific">Sporomusa malonica</name>
    <dbReference type="NCBI Taxonomy" id="112901"/>
    <lineage>
        <taxon>Bacteria</taxon>
        <taxon>Bacillati</taxon>
        <taxon>Bacillota</taxon>
        <taxon>Negativicutes</taxon>
        <taxon>Selenomonadales</taxon>
        <taxon>Sporomusaceae</taxon>
        <taxon>Sporomusa</taxon>
    </lineage>
</organism>
<dbReference type="InterPro" id="IPR050123">
    <property type="entry name" value="Prok_molybdopt-oxidoreductase"/>
</dbReference>
<dbReference type="PROSITE" id="PS00490">
    <property type="entry name" value="MOLYBDOPTERIN_PROK_2"/>
    <property type="match status" value="1"/>
</dbReference>
<keyword evidence="3" id="KW-0408">Iron</keyword>
<keyword evidence="2" id="KW-0560">Oxidoreductase</keyword>
<keyword evidence="4" id="KW-0411">Iron-sulfur</keyword>
<reference evidence="7 8" key="1">
    <citation type="submission" date="2017-04" db="EMBL/GenBank/DDBJ databases">
        <authorList>
            <person name="Afonso C.L."/>
            <person name="Miller P.J."/>
            <person name="Scott M.A."/>
            <person name="Spackman E."/>
            <person name="Goraichik I."/>
            <person name="Dimitrov K.M."/>
            <person name="Suarez D.L."/>
            <person name="Swayne D.E."/>
        </authorList>
    </citation>
    <scope>NUCLEOTIDE SEQUENCE [LARGE SCALE GENOMIC DNA]</scope>
    <source>
        <strain evidence="7 8">DSM 5090</strain>
    </source>
</reference>
<dbReference type="GO" id="GO:0016020">
    <property type="term" value="C:membrane"/>
    <property type="evidence" value="ECO:0007669"/>
    <property type="project" value="TreeGrafter"/>
</dbReference>
<dbReference type="STRING" id="112901.SAMN04488500_110153"/>
<proteinExistence type="predicted"/>
<accession>A0A1W2CF80</accession>
<evidence type="ECO:0000313" key="8">
    <source>
        <dbReference type="Proteomes" id="UP000192738"/>
    </source>
</evidence>
<dbReference type="GO" id="GO:0022904">
    <property type="term" value="P:respiratory electron transport chain"/>
    <property type="evidence" value="ECO:0007669"/>
    <property type="project" value="TreeGrafter"/>
</dbReference>
<dbReference type="Proteomes" id="UP000192738">
    <property type="component" value="Unassembled WGS sequence"/>
</dbReference>
<dbReference type="EMBL" id="FWXI01000010">
    <property type="protein sequence ID" value="SMC83850.1"/>
    <property type="molecule type" value="Genomic_DNA"/>
</dbReference>
<evidence type="ECO:0000256" key="4">
    <source>
        <dbReference type="ARBA" id="ARBA00023014"/>
    </source>
</evidence>
<evidence type="ECO:0000256" key="3">
    <source>
        <dbReference type="ARBA" id="ARBA00023004"/>
    </source>
</evidence>
<dbReference type="InterPro" id="IPR006655">
    <property type="entry name" value="Mopterin_OxRdtase_prok_CS"/>
</dbReference>
<name>A0A1W2CF80_9FIRM</name>
<evidence type="ECO:0000256" key="1">
    <source>
        <dbReference type="ARBA" id="ARBA00022723"/>
    </source>
</evidence>
<gene>
    <name evidence="7" type="ORF">SAMN04488500_110153</name>
</gene>
<dbReference type="Gene3D" id="2.40.40.20">
    <property type="match status" value="1"/>
</dbReference>
<dbReference type="GO" id="GO:0046872">
    <property type="term" value="F:metal ion binding"/>
    <property type="evidence" value="ECO:0007669"/>
    <property type="project" value="UniProtKB-KW"/>
</dbReference>
<dbReference type="PANTHER" id="PTHR43105:SF14">
    <property type="entry name" value="FORMATE DEHYDROGENASE H"/>
    <property type="match status" value="1"/>
</dbReference>
<dbReference type="Pfam" id="PF01568">
    <property type="entry name" value="Molydop_binding"/>
    <property type="match status" value="1"/>
</dbReference>
<dbReference type="GO" id="GO:0043546">
    <property type="term" value="F:molybdopterin cofactor binding"/>
    <property type="evidence" value="ECO:0007669"/>
    <property type="project" value="InterPro"/>
</dbReference>
<dbReference type="GO" id="GO:0051536">
    <property type="term" value="F:iron-sulfur cluster binding"/>
    <property type="evidence" value="ECO:0007669"/>
    <property type="project" value="UniProtKB-KW"/>
</dbReference>
<dbReference type="AlphaFoldDB" id="A0A1W2CF80"/>
<evidence type="ECO:0000259" key="5">
    <source>
        <dbReference type="Pfam" id="PF00384"/>
    </source>
</evidence>
<sequence length="541" mass="59954">MAGLATSFGSGAMTNSINEIPDSKVLFVIGANPTEAHPVIGAKMRQALRRGAQLIVVDPRKTELAGKAHVWLRLKPGTDIALINGIMHIILKSGWHNQKFIESCTVDFDKVAETVEKYTPEYVENITGVPQHLLREAARIYGTAERAQIFYTLGITEHVCGTDNVMSLANLTMMTGNIGKLNAGINPMRGQNNVQGACDQGALPNVFSGYQKVNDPAAHEKFEKAWGVKLSEKVGMMIPDMFDAAISGKLKAMYVMGEDPVLTDSDAHHVVKGLKHLEFLVVQNLFMTETAKLADVVLPGASFAEKDGTFTNTERRVQRVRQAINPIGNSRPDWQIIRDLSNKMGYSMTYNHPSEIMDEMASLSPIYAGVSYERIDEQGLQWPVPHKEHPGTKYLHDGGKFACGLGVFKAIEHQPPGESPDAEYPFLLSTGRILYHYNITTPGYSKTLTDYRSEERVMIHPDDAKRLNIEDMETIKISSRRGQVQAKSWVTDRVPPGVIWMSFHFAACPTNEITSSAVDKVTKTYEYKVCAIKVEKIVTAN</sequence>
<evidence type="ECO:0000259" key="6">
    <source>
        <dbReference type="Pfam" id="PF01568"/>
    </source>
</evidence>
<feature type="domain" description="Molybdopterin dinucleotide-binding" evidence="6">
    <location>
        <begin position="426"/>
        <end position="531"/>
    </location>
</feature>
<dbReference type="SUPFAM" id="SSF50692">
    <property type="entry name" value="ADC-like"/>
    <property type="match status" value="1"/>
</dbReference>
<evidence type="ECO:0000313" key="7">
    <source>
        <dbReference type="EMBL" id="SMC83850.1"/>
    </source>
</evidence>
<evidence type="ECO:0000256" key="2">
    <source>
        <dbReference type="ARBA" id="ARBA00023002"/>
    </source>
</evidence>
<keyword evidence="8" id="KW-1185">Reference proteome</keyword>
<protein>
    <submittedName>
        <fullName evidence="7">Formate dehydrogenase alpha subunit</fullName>
    </submittedName>
</protein>
<dbReference type="InterPro" id="IPR009010">
    <property type="entry name" value="Asp_de-COase-like_dom_sf"/>
</dbReference>
<dbReference type="InterPro" id="IPR006656">
    <property type="entry name" value="Mopterin_OxRdtase"/>
</dbReference>
<feature type="domain" description="Molybdopterin oxidoreductase" evidence="5">
    <location>
        <begin position="11"/>
        <end position="342"/>
    </location>
</feature>
<dbReference type="Gene3D" id="3.40.50.740">
    <property type="match status" value="1"/>
</dbReference>
<dbReference type="Pfam" id="PF00384">
    <property type="entry name" value="Molybdopterin"/>
    <property type="match status" value="1"/>
</dbReference>